<evidence type="ECO:0000313" key="2">
    <source>
        <dbReference type="EMBL" id="CAB3939260.1"/>
    </source>
</evidence>
<dbReference type="SUPFAM" id="SSF46689">
    <property type="entry name" value="Homeodomain-like"/>
    <property type="match status" value="1"/>
</dbReference>
<protein>
    <submittedName>
        <fullName evidence="2">Uncharacterized protein</fullName>
    </submittedName>
</protein>
<dbReference type="Proteomes" id="UP000494183">
    <property type="component" value="Unassembled WGS sequence"/>
</dbReference>
<dbReference type="SUPFAM" id="SSF52172">
    <property type="entry name" value="CheY-like"/>
    <property type="match status" value="1"/>
</dbReference>
<sequence length="288" mass="30908">MREVLDCGVLLAPGHEGAMRDLVARHPARQTRVRLHLVSLSPIRYAAAGQAPEGDAAAAGVEAPVDSPAAGADVQALARLAVALKRYDCCILPVAPASLSWARTALQQAQPALATPVLLLISDVKAPAIEDLLNLGASDFVAQPVCLESLRVRLGRLASHAHRRGVPQAGIREPAAAYRESAPRPGTAGAQRPGALRARVSPDLVEQTLAGWRHQHLRAAHESFRTAKARVVDGFERDYIRLALSRHGGNVAQAARACCKHRRAFWALMRKHGIEAAPYRQAAQEREA</sequence>
<name>A0A6S7FJ43_9BURK</name>
<dbReference type="InterPro" id="IPR009057">
    <property type="entry name" value="Homeodomain-like_sf"/>
</dbReference>
<evidence type="ECO:0000256" key="1">
    <source>
        <dbReference type="SAM" id="MobiDB-lite"/>
    </source>
</evidence>
<reference evidence="2 3" key="1">
    <citation type="submission" date="2020-04" db="EMBL/GenBank/DDBJ databases">
        <authorList>
            <person name="De Canck E."/>
        </authorList>
    </citation>
    <scope>NUCLEOTIDE SEQUENCE [LARGE SCALE GENOMIC DNA]</scope>
    <source>
        <strain evidence="2 3">LMG 6000</strain>
    </source>
</reference>
<gene>
    <name evidence="2" type="ORF">LMG6000_06153</name>
</gene>
<feature type="region of interest" description="Disordered" evidence="1">
    <location>
        <begin position="172"/>
        <end position="194"/>
    </location>
</feature>
<accession>A0A6S7FJ43</accession>
<keyword evidence="3" id="KW-1185">Reference proteome</keyword>
<dbReference type="RefSeq" id="WP_223306397.1">
    <property type="nucleotide sequence ID" value="NZ_CADILH010000014.1"/>
</dbReference>
<dbReference type="AlphaFoldDB" id="A0A6S7FJ43"/>
<evidence type="ECO:0000313" key="3">
    <source>
        <dbReference type="Proteomes" id="UP000494183"/>
    </source>
</evidence>
<dbReference type="EMBL" id="CADILH010000014">
    <property type="protein sequence ID" value="CAB3939260.1"/>
    <property type="molecule type" value="Genomic_DNA"/>
</dbReference>
<dbReference type="InterPro" id="IPR011006">
    <property type="entry name" value="CheY-like_superfamily"/>
</dbReference>
<proteinExistence type="predicted"/>
<dbReference type="Gene3D" id="1.10.10.60">
    <property type="entry name" value="Homeodomain-like"/>
    <property type="match status" value="1"/>
</dbReference>
<organism evidence="2 3">
    <name type="scientific">Achromobacter insolitus</name>
    <dbReference type="NCBI Taxonomy" id="217204"/>
    <lineage>
        <taxon>Bacteria</taxon>
        <taxon>Pseudomonadati</taxon>
        <taxon>Pseudomonadota</taxon>
        <taxon>Betaproteobacteria</taxon>
        <taxon>Burkholderiales</taxon>
        <taxon>Alcaligenaceae</taxon>
        <taxon>Achromobacter</taxon>
    </lineage>
</organism>